<comment type="subunit">
    <text evidence="3 9">Tetramer of two alpha and two beta chains.</text>
</comment>
<dbReference type="KEGG" id="mtar:DF168_01416"/>
<dbReference type="FunFam" id="3.20.20.70:FF:000037">
    <property type="entry name" value="Tryptophan synthase alpha chain"/>
    <property type="match status" value="1"/>
</dbReference>
<sequence length="261" mass="28203">MDRIADAFSIAANEKRSCFLSYVCAGDPSFEVSLRICKFLAESPVDIMEIGVPFSDPLADGLTNQLAAKRALDGGADHSHVFKLIRLLREQTEKPIVIYTYYNLIFAKGIEEYVSIAKDAGVDGILTLDLPPEEAKDLLVACQNVDLKNIFIVAPTTPKNRIRLITEVASGFIYYVSREGVTGERAKLSGNIGQAVAEIKEISNLPVAVGFGISTPEHVRAISEVADGFVVGSALVNCIASDPSDPEQILGNLSKKLAYLL</sequence>
<dbReference type="GO" id="GO:0005829">
    <property type="term" value="C:cytosol"/>
    <property type="evidence" value="ECO:0007669"/>
    <property type="project" value="TreeGrafter"/>
</dbReference>
<dbReference type="AlphaFoldDB" id="A0A2Z4AIK1"/>
<proteinExistence type="inferred from homology"/>
<comment type="function">
    <text evidence="1 9">The alpha subunit is responsible for the aldol cleavage of indoleglycerol phosphate to indole and glyceraldehyde 3-phosphate.</text>
</comment>
<dbReference type="NCBIfam" id="TIGR00262">
    <property type="entry name" value="trpA"/>
    <property type="match status" value="1"/>
</dbReference>
<dbReference type="GO" id="GO:0004834">
    <property type="term" value="F:tryptophan synthase activity"/>
    <property type="evidence" value="ECO:0007669"/>
    <property type="project" value="UniProtKB-UniRule"/>
</dbReference>
<evidence type="ECO:0000256" key="9">
    <source>
        <dbReference type="HAMAP-Rule" id="MF_00131"/>
    </source>
</evidence>
<feature type="active site" description="Proton acceptor" evidence="9">
    <location>
        <position position="60"/>
    </location>
</feature>
<reference evidence="11 12" key="1">
    <citation type="submission" date="2018-06" db="EMBL/GenBank/DDBJ databases">
        <title>Draft Genome Sequence of a Novel Marine Bacterium Related to the Verrucomicrobia.</title>
        <authorList>
            <person name="Vosseberg J."/>
            <person name="Martijn J."/>
            <person name="Ettema T.J.G."/>
        </authorList>
    </citation>
    <scope>NUCLEOTIDE SEQUENCE [LARGE SCALE GENOMIC DNA]</scope>
    <source>
        <strain evidence="11">TARA_B100001123</strain>
    </source>
</reference>
<evidence type="ECO:0000313" key="11">
    <source>
        <dbReference type="EMBL" id="AWT60214.1"/>
    </source>
</evidence>
<evidence type="ECO:0000256" key="6">
    <source>
        <dbReference type="ARBA" id="ARBA00023141"/>
    </source>
</evidence>
<evidence type="ECO:0000256" key="5">
    <source>
        <dbReference type="ARBA" id="ARBA00022822"/>
    </source>
</evidence>
<evidence type="ECO:0000313" key="12">
    <source>
        <dbReference type="Proteomes" id="UP000247465"/>
    </source>
</evidence>
<keyword evidence="7 9" id="KW-0456">Lyase</keyword>
<dbReference type="Proteomes" id="UP000247465">
    <property type="component" value="Chromosome"/>
</dbReference>
<evidence type="ECO:0000256" key="1">
    <source>
        <dbReference type="ARBA" id="ARBA00003365"/>
    </source>
</evidence>
<evidence type="ECO:0000256" key="8">
    <source>
        <dbReference type="ARBA" id="ARBA00049047"/>
    </source>
</evidence>
<dbReference type="InterPro" id="IPR013785">
    <property type="entry name" value="Aldolase_TIM"/>
</dbReference>
<accession>A0A2Z4AIK1</accession>
<dbReference type="PANTHER" id="PTHR43406:SF1">
    <property type="entry name" value="TRYPTOPHAN SYNTHASE ALPHA CHAIN, CHLOROPLASTIC"/>
    <property type="match status" value="1"/>
</dbReference>
<evidence type="ECO:0000256" key="2">
    <source>
        <dbReference type="ARBA" id="ARBA00004733"/>
    </source>
</evidence>
<keyword evidence="5 9" id="KW-0822">Tryptophan biosynthesis</keyword>
<comment type="catalytic activity">
    <reaction evidence="8 9">
        <text>(1S,2R)-1-C-(indol-3-yl)glycerol 3-phosphate + L-serine = D-glyceraldehyde 3-phosphate + L-tryptophan + H2O</text>
        <dbReference type="Rhea" id="RHEA:10532"/>
        <dbReference type="ChEBI" id="CHEBI:15377"/>
        <dbReference type="ChEBI" id="CHEBI:33384"/>
        <dbReference type="ChEBI" id="CHEBI:57912"/>
        <dbReference type="ChEBI" id="CHEBI:58866"/>
        <dbReference type="ChEBI" id="CHEBI:59776"/>
        <dbReference type="EC" id="4.2.1.20"/>
    </reaction>
</comment>
<dbReference type="PROSITE" id="PS00167">
    <property type="entry name" value="TRP_SYNTHASE_ALPHA"/>
    <property type="match status" value="1"/>
</dbReference>
<dbReference type="EC" id="4.2.1.20" evidence="9"/>
<evidence type="ECO:0000256" key="3">
    <source>
        <dbReference type="ARBA" id="ARBA00011270"/>
    </source>
</evidence>
<name>A0A2Z4AIK1_9BACT</name>
<feature type="active site" description="Proton acceptor" evidence="9">
    <location>
        <position position="49"/>
    </location>
</feature>
<dbReference type="Gene3D" id="3.20.20.70">
    <property type="entry name" value="Aldolase class I"/>
    <property type="match status" value="1"/>
</dbReference>
<gene>
    <name evidence="9 11" type="primary">trpA</name>
    <name evidence="11" type="ORF">DF168_01416</name>
</gene>
<organism evidence="11 12">
    <name type="scientific">Candidatus Moanibacter tarae</name>
    <dbReference type="NCBI Taxonomy" id="2200854"/>
    <lineage>
        <taxon>Bacteria</taxon>
        <taxon>Pseudomonadati</taxon>
        <taxon>Verrucomicrobiota</taxon>
        <taxon>Opitutia</taxon>
        <taxon>Puniceicoccales</taxon>
        <taxon>Puniceicoccales incertae sedis</taxon>
        <taxon>Candidatus Moanibacter</taxon>
    </lineage>
</organism>
<evidence type="ECO:0000256" key="10">
    <source>
        <dbReference type="RuleBase" id="RU003662"/>
    </source>
</evidence>
<dbReference type="InterPro" id="IPR011060">
    <property type="entry name" value="RibuloseP-bd_barrel"/>
</dbReference>
<dbReference type="UniPathway" id="UPA00035">
    <property type="reaction ID" value="UER00044"/>
</dbReference>
<keyword evidence="6 9" id="KW-0057">Aromatic amino acid biosynthesis</keyword>
<dbReference type="HAMAP" id="MF_00131">
    <property type="entry name" value="Trp_synth_alpha"/>
    <property type="match status" value="1"/>
</dbReference>
<comment type="similarity">
    <text evidence="9 10">Belongs to the TrpA family.</text>
</comment>
<keyword evidence="4 9" id="KW-0028">Amino-acid biosynthesis</keyword>
<dbReference type="PANTHER" id="PTHR43406">
    <property type="entry name" value="TRYPTOPHAN SYNTHASE, ALPHA CHAIN"/>
    <property type="match status" value="1"/>
</dbReference>
<evidence type="ECO:0000256" key="4">
    <source>
        <dbReference type="ARBA" id="ARBA00022605"/>
    </source>
</evidence>
<evidence type="ECO:0000256" key="7">
    <source>
        <dbReference type="ARBA" id="ARBA00023239"/>
    </source>
</evidence>
<comment type="pathway">
    <text evidence="2 9">Amino-acid biosynthesis; L-tryptophan biosynthesis; L-tryptophan from chorismate: step 5/5.</text>
</comment>
<dbReference type="Pfam" id="PF00290">
    <property type="entry name" value="Trp_syntA"/>
    <property type="match status" value="1"/>
</dbReference>
<dbReference type="SUPFAM" id="SSF51366">
    <property type="entry name" value="Ribulose-phoshate binding barrel"/>
    <property type="match status" value="1"/>
</dbReference>
<dbReference type="EMBL" id="CP029803">
    <property type="protein sequence ID" value="AWT60214.1"/>
    <property type="molecule type" value="Genomic_DNA"/>
</dbReference>
<dbReference type="CDD" id="cd04724">
    <property type="entry name" value="Tryptophan_synthase_alpha"/>
    <property type="match status" value="1"/>
</dbReference>
<protein>
    <recommendedName>
        <fullName evidence="9">Tryptophan synthase alpha chain</fullName>
        <ecNumber evidence="9">4.2.1.20</ecNumber>
    </recommendedName>
</protein>
<dbReference type="InterPro" id="IPR018204">
    <property type="entry name" value="Trp_synthase_alpha_AS"/>
</dbReference>
<dbReference type="InterPro" id="IPR002028">
    <property type="entry name" value="Trp_synthase_suA"/>
</dbReference>